<dbReference type="EMBL" id="JAWDGP010003856">
    <property type="protein sequence ID" value="KAK3770299.1"/>
    <property type="molecule type" value="Genomic_DNA"/>
</dbReference>
<evidence type="ECO:0000313" key="3">
    <source>
        <dbReference type="Proteomes" id="UP001283361"/>
    </source>
</evidence>
<gene>
    <name evidence="2" type="ORF">RRG08_029954</name>
</gene>
<dbReference type="AlphaFoldDB" id="A0AAE0ZIZ0"/>
<proteinExistence type="predicted"/>
<reference evidence="2" key="1">
    <citation type="journal article" date="2023" name="G3 (Bethesda)">
        <title>A reference genome for the long-term kleptoplast-retaining sea slug Elysia crispata morphotype clarki.</title>
        <authorList>
            <person name="Eastman K.E."/>
            <person name="Pendleton A.L."/>
            <person name="Shaikh M.A."/>
            <person name="Suttiyut T."/>
            <person name="Ogas R."/>
            <person name="Tomko P."/>
            <person name="Gavelis G."/>
            <person name="Widhalm J.R."/>
            <person name="Wisecaver J.H."/>
        </authorList>
    </citation>
    <scope>NUCLEOTIDE SEQUENCE</scope>
    <source>
        <strain evidence="2">ECLA1</strain>
    </source>
</reference>
<accession>A0AAE0ZIZ0</accession>
<evidence type="ECO:0000313" key="2">
    <source>
        <dbReference type="EMBL" id="KAK3770299.1"/>
    </source>
</evidence>
<name>A0AAE0ZIZ0_9GAST</name>
<feature type="region of interest" description="Disordered" evidence="1">
    <location>
        <begin position="224"/>
        <end position="252"/>
    </location>
</feature>
<evidence type="ECO:0000256" key="1">
    <source>
        <dbReference type="SAM" id="MobiDB-lite"/>
    </source>
</evidence>
<keyword evidence="3" id="KW-1185">Reference proteome</keyword>
<organism evidence="2 3">
    <name type="scientific">Elysia crispata</name>
    <name type="common">lettuce slug</name>
    <dbReference type="NCBI Taxonomy" id="231223"/>
    <lineage>
        <taxon>Eukaryota</taxon>
        <taxon>Metazoa</taxon>
        <taxon>Spiralia</taxon>
        <taxon>Lophotrochozoa</taxon>
        <taxon>Mollusca</taxon>
        <taxon>Gastropoda</taxon>
        <taxon>Heterobranchia</taxon>
        <taxon>Euthyneura</taxon>
        <taxon>Panpulmonata</taxon>
        <taxon>Sacoglossa</taxon>
        <taxon>Placobranchoidea</taxon>
        <taxon>Plakobranchidae</taxon>
        <taxon>Elysia</taxon>
    </lineage>
</organism>
<dbReference type="Proteomes" id="UP001283361">
    <property type="component" value="Unassembled WGS sequence"/>
</dbReference>
<protein>
    <submittedName>
        <fullName evidence="2">Uncharacterized protein</fullName>
    </submittedName>
</protein>
<comment type="caution">
    <text evidence="2">The sequence shown here is derived from an EMBL/GenBank/DDBJ whole genome shotgun (WGS) entry which is preliminary data.</text>
</comment>
<sequence length="321" mass="35977">MIRCHRHKSVRAFQRFTHVTVTDFTRLYSWQTSSIDTPAVRPCVTLARFRPDCLLPHKDSTYSRAGGSIEAGWGPGHPWLSDSRVLWPGSETTDREGIGSTTEFRDRVRLHSTAMLLRATILSTVSCSCHFINTTLQRCRGSEDVSGKTVICRRSRFSFRSGYRFVFEMSVYIVKPNFADDDANNAFPKDNITAAQKAGVPQIVATDHPSRPESEIMASIKRTSHHLAGDAAADPDTSNGEEACKDGESYEAEGDNTDITIAREILIVRRSREMDRKVNAGLLIAGFIQGSTEYRTSKERRCGERVYAWNRGEAGETEYEP</sequence>